<dbReference type="SUPFAM" id="SSF48452">
    <property type="entry name" value="TPR-like"/>
    <property type="match status" value="2"/>
</dbReference>
<organism evidence="2 3">
    <name type="scientific">Micromonospora pallida</name>
    <dbReference type="NCBI Taxonomy" id="145854"/>
    <lineage>
        <taxon>Bacteria</taxon>
        <taxon>Bacillati</taxon>
        <taxon>Actinomycetota</taxon>
        <taxon>Actinomycetes</taxon>
        <taxon>Micromonosporales</taxon>
        <taxon>Micromonosporaceae</taxon>
        <taxon>Micromonospora</taxon>
    </lineage>
</organism>
<protein>
    <submittedName>
        <fullName evidence="2">Tetratricopeptide repeat-containing protein</fullName>
    </submittedName>
</protein>
<dbReference type="RefSeq" id="WP_141725126.1">
    <property type="nucleotide sequence ID" value="NZ_FMHW01000002.1"/>
</dbReference>
<dbReference type="EMBL" id="FMHW01000002">
    <property type="protein sequence ID" value="SCL19931.1"/>
    <property type="molecule type" value="Genomic_DNA"/>
</dbReference>
<proteinExistence type="predicted"/>
<dbReference type="PRINTS" id="PR00364">
    <property type="entry name" value="DISEASERSIST"/>
</dbReference>
<keyword evidence="3" id="KW-1185">Reference proteome</keyword>
<dbReference type="InterPro" id="IPR027417">
    <property type="entry name" value="P-loop_NTPase"/>
</dbReference>
<dbReference type="OrthoDB" id="3210382at2"/>
<dbReference type="Proteomes" id="UP000198959">
    <property type="component" value="Unassembled WGS sequence"/>
</dbReference>
<dbReference type="SUPFAM" id="SSF52540">
    <property type="entry name" value="P-loop containing nucleoside triphosphate hydrolases"/>
    <property type="match status" value="1"/>
</dbReference>
<dbReference type="Pfam" id="PF25000">
    <property type="entry name" value="DUF7779"/>
    <property type="match status" value="1"/>
</dbReference>
<dbReference type="GO" id="GO:0043531">
    <property type="term" value="F:ADP binding"/>
    <property type="evidence" value="ECO:0007669"/>
    <property type="project" value="InterPro"/>
</dbReference>
<feature type="domain" description="AAA+ ATPase" evidence="1">
    <location>
        <begin position="66"/>
        <end position="199"/>
    </location>
</feature>
<sequence length="757" mass="83070">MTEVEQPAPGVRLGSGQGLQVGSGNVQHNHFHHRSPAVNWPVQVGVVPPEADCYQPRRLIHGLNGASQTLVLSGLGGVGKTQLAAKVANEAWAAEEVDLLLWATASTRDAVVAAYVQAAAAVGAAAGDEGERAAIALLAWLQRTDRRWLVVLDDIAAPGDLRGWWPPRSPVGRVLFTTRRRDAAMTSRSREMIMVELFTPTEATQYLQCKLGSLAADEEAAGRLAEDVGYLPLALAQAAAFMIDRGLDCAAYRRRFADRKHRLMDLTPESDLLPDDQSMNIATTWSISVELANQLRPVGLAGLVLNILSLMDPNGVPVAVLTTEPVLDSLSTARSEAVDADMVLDALHALNRLSLITYRTTRPIRVHALVQRATREQLGAQLDETVRIAADALYQAWPYNERDHDLVQLLRANAASVEAHGVTHHRQVLLDDSTGGHPLLLRAGTSLGRAGRVEAAVRYFERLRALATAQLGQDHPSLLQTRHEIAYWRGESGEFTAAARAFEELAREREAILGADHPETLAAHFQHALWRGEAGDAQGALEAFERLLPDYHRVIGPEHVDTLRLRSRLAYVRGESGDAPGAVSAFRELLADRLRLIGPDDRDTLAARHLVARWQAIAGDPQGAAEATRELVVDGIRVLGPDHPDTFHFRHSLARWRGFSGDIAGALADFAQLLKDRTRVLGPDHPYTLATRYQIARWTGEAGDRSGAAHLFRQLVTDRERVLGPDHPDTRNARNNLAYWRGEIDELPAETRRRSDH</sequence>
<dbReference type="InterPro" id="IPR002182">
    <property type="entry name" value="NB-ARC"/>
</dbReference>
<dbReference type="PANTHER" id="PTHR46082">
    <property type="entry name" value="ATP/GTP-BINDING PROTEIN-RELATED"/>
    <property type="match status" value="1"/>
</dbReference>
<dbReference type="AlphaFoldDB" id="A0A1C6RSB2"/>
<dbReference type="InterPro" id="IPR056681">
    <property type="entry name" value="DUF7779"/>
</dbReference>
<dbReference type="Gene3D" id="1.25.40.10">
    <property type="entry name" value="Tetratricopeptide repeat domain"/>
    <property type="match status" value="2"/>
</dbReference>
<dbReference type="InterPro" id="IPR053137">
    <property type="entry name" value="NLR-like"/>
</dbReference>
<accession>A0A1C6RSB2</accession>
<dbReference type="Pfam" id="PF13374">
    <property type="entry name" value="TPR_10"/>
    <property type="match status" value="3"/>
</dbReference>
<dbReference type="InterPro" id="IPR003593">
    <property type="entry name" value="AAA+_ATPase"/>
</dbReference>
<dbReference type="Pfam" id="PF00931">
    <property type="entry name" value="NB-ARC"/>
    <property type="match status" value="1"/>
</dbReference>
<reference evidence="3" key="1">
    <citation type="submission" date="2016-06" db="EMBL/GenBank/DDBJ databases">
        <authorList>
            <person name="Varghese N."/>
            <person name="Submissions Spin"/>
        </authorList>
    </citation>
    <scope>NUCLEOTIDE SEQUENCE [LARGE SCALE GENOMIC DNA]</scope>
    <source>
        <strain evidence="3">DSM 43817</strain>
    </source>
</reference>
<dbReference type="Gene3D" id="3.40.50.300">
    <property type="entry name" value="P-loop containing nucleotide triphosphate hydrolases"/>
    <property type="match status" value="1"/>
</dbReference>
<dbReference type="SMART" id="SM00382">
    <property type="entry name" value="AAA"/>
    <property type="match status" value="1"/>
</dbReference>
<dbReference type="STRING" id="145854.GA0074692_0741"/>
<evidence type="ECO:0000313" key="2">
    <source>
        <dbReference type="EMBL" id="SCL19931.1"/>
    </source>
</evidence>
<evidence type="ECO:0000259" key="1">
    <source>
        <dbReference type="SMART" id="SM00382"/>
    </source>
</evidence>
<gene>
    <name evidence="2" type="ORF">GA0074692_0741</name>
</gene>
<dbReference type="InterPro" id="IPR011990">
    <property type="entry name" value="TPR-like_helical_dom_sf"/>
</dbReference>
<evidence type="ECO:0000313" key="3">
    <source>
        <dbReference type="Proteomes" id="UP000198959"/>
    </source>
</evidence>
<dbReference type="PANTHER" id="PTHR46082:SF6">
    <property type="entry name" value="AAA+ ATPASE DOMAIN-CONTAINING PROTEIN-RELATED"/>
    <property type="match status" value="1"/>
</dbReference>
<name>A0A1C6RSB2_9ACTN</name>